<protein>
    <submittedName>
        <fullName evidence="1">Oidioi.mRNA.OKI2018_I69.chr1.g2790.t1.cds</fullName>
    </submittedName>
</protein>
<dbReference type="Proteomes" id="UP001158576">
    <property type="component" value="Chromosome 1"/>
</dbReference>
<evidence type="ECO:0000313" key="2">
    <source>
        <dbReference type="Proteomes" id="UP001158576"/>
    </source>
</evidence>
<proteinExistence type="predicted"/>
<name>A0ABN7SXK7_OIKDI</name>
<gene>
    <name evidence="1" type="ORF">OKIOD_LOCUS11555</name>
</gene>
<sequence length="269" mass="30453">MSERESGVYSESFLSDYRGCDRQNQNIDGMQFPEDNNRSLELLENLQARVAVMEKSNLATKIELQKSITRTSELEKKIHQTTQIFGQVETQGKLIQLLQSQLEDTKLSVKQLLDNSATNRNGIVPSLENQPNPDSELAKMVRDLGPKNGADHFTEEDLRRPMFKSDVKNILKMISMGQLRVNFRFPGNQDLNIQAQGWELELKSDRGTSSLRIRNKDGGVRFDARVVQQAAKGKYEISNETSVSVGRWESITVHKIGSGNITWNVTLLN</sequence>
<reference evidence="1 2" key="1">
    <citation type="submission" date="2021-04" db="EMBL/GenBank/DDBJ databases">
        <authorList>
            <person name="Bliznina A."/>
        </authorList>
    </citation>
    <scope>NUCLEOTIDE SEQUENCE [LARGE SCALE GENOMIC DNA]</scope>
</reference>
<dbReference type="EMBL" id="OU015566">
    <property type="protein sequence ID" value="CAG5106321.1"/>
    <property type="molecule type" value="Genomic_DNA"/>
</dbReference>
<evidence type="ECO:0000313" key="1">
    <source>
        <dbReference type="EMBL" id="CAG5106321.1"/>
    </source>
</evidence>
<keyword evidence="2" id="KW-1185">Reference proteome</keyword>
<organism evidence="1 2">
    <name type="scientific">Oikopleura dioica</name>
    <name type="common">Tunicate</name>
    <dbReference type="NCBI Taxonomy" id="34765"/>
    <lineage>
        <taxon>Eukaryota</taxon>
        <taxon>Metazoa</taxon>
        <taxon>Chordata</taxon>
        <taxon>Tunicata</taxon>
        <taxon>Appendicularia</taxon>
        <taxon>Copelata</taxon>
        <taxon>Oikopleuridae</taxon>
        <taxon>Oikopleura</taxon>
    </lineage>
</organism>
<accession>A0ABN7SXK7</accession>